<evidence type="ECO:0000313" key="1">
    <source>
        <dbReference type="EMBL" id="MDN6900022.1"/>
    </source>
</evidence>
<protein>
    <submittedName>
        <fullName evidence="1">Uncharacterized protein</fullName>
    </submittedName>
</protein>
<dbReference type="AlphaFoldDB" id="A0AAJ1VQC2"/>
<dbReference type="EMBL" id="SDWY01000002">
    <property type="protein sequence ID" value="MDN6900022.1"/>
    <property type="molecule type" value="Genomic_DNA"/>
</dbReference>
<keyword evidence="3" id="KW-1185">Reference proteome</keyword>
<dbReference type="Proteomes" id="UP001167919">
    <property type="component" value="Unassembled WGS sequence"/>
</dbReference>
<dbReference type="RefSeq" id="WP_128685910.1">
    <property type="nucleotide sequence ID" value="NZ_CP029684.2"/>
</dbReference>
<reference evidence="2 3" key="1">
    <citation type="journal article" date="2019" name="Syst. Appl. Microbiol.">
        <title>Oenococcus sicerae sp. nov., isolated from French cider.</title>
        <authorList>
            <person name="Cousin F.J."/>
            <person name="Le Guellec R."/>
            <person name="Chagnot C."/>
            <person name="Goux D."/>
            <person name="Dalmasso M."/>
            <person name="Laplace J.M."/>
            <person name="Cretenet M."/>
        </authorList>
    </citation>
    <scope>NUCLEOTIDE SEQUENCE [LARGE SCALE GENOMIC DNA]</scope>
    <source>
        <strain evidence="2 3">UCMA 15228</strain>
    </source>
</reference>
<evidence type="ECO:0000313" key="4">
    <source>
        <dbReference type="Proteomes" id="UP001167919"/>
    </source>
</evidence>
<reference evidence="1" key="2">
    <citation type="submission" date="2019-01" db="EMBL/GenBank/DDBJ databases">
        <title>Oenococcus sicerae UCMA17102.</title>
        <authorList>
            <person name="Cousin F.J."/>
            <person name="Le Guellec R."/>
            <person name="Cretenet M."/>
        </authorList>
    </citation>
    <scope>NUCLEOTIDE SEQUENCE</scope>
    <source>
        <strain evidence="1">UCMA17102</strain>
    </source>
</reference>
<evidence type="ECO:0000313" key="2">
    <source>
        <dbReference type="EMBL" id="QAS69632.1"/>
    </source>
</evidence>
<proteinExistence type="predicted"/>
<sequence length="75" mass="8959">MKLINTSKLLTRFHKENDSMVGLSKSKVVYKRYLKKIELLVEVVKDKIYLIPINAFYVYKPVRIEVRNSPKNNRF</sequence>
<evidence type="ECO:0000313" key="3">
    <source>
        <dbReference type="Proteomes" id="UP000286907"/>
    </source>
</evidence>
<gene>
    <name evidence="2" type="ORF">DLJ48_03405</name>
    <name evidence="1" type="ORF">EVC35_03240</name>
</gene>
<dbReference type="Proteomes" id="UP000286907">
    <property type="component" value="Chromosome"/>
</dbReference>
<organism evidence="1 4">
    <name type="scientific">Oenococcus sicerae</name>
    <dbReference type="NCBI Taxonomy" id="2203724"/>
    <lineage>
        <taxon>Bacteria</taxon>
        <taxon>Bacillati</taxon>
        <taxon>Bacillota</taxon>
        <taxon>Bacilli</taxon>
        <taxon>Lactobacillales</taxon>
        <taxon>Lactobacillaceae</taxon>
        <taxon>Oenococcus</taxon>
    </lineage>
</organism>
<accession>A0AAJ1VQC2</accession>
<dbReference type="EMBL" id="CP029684">
    <property type="protein sequence ID" value="QAS69632.1"/>
    <property type="molecule type" value="Genomic_DNA"/>
</dbReference>
<name>A0AAJ1VQC2_9LACO</name>
<reference evidence="2" key="3">
    <citation type="submission" date="2020-01" db="EMBL/GenBank/DDBJ databases">
        <authorList>
            <person name="Cousin F.J."/>
            <person name="Le Guellec R."/>
            <person name="Cretenet M."/>
        </authorList>
    </citation>
    <scope>NUCLEOTIDE SEQUENCE</scope>
    <source>
        <strain evidence="2">UCMA 15228</strain>
    </source>
</reference>